<dbReference type="GO" id="GO:0005506">
    <property type="term" value="F:iron ion binding"/>
    <property type="evidence" value="ECO:0007669"/>
    <property type="project" value="InterPro"/>
</dbReference>
<reference evidence="2 3" key="1">
    <citation type="submission" date="2020-08" db="EMBL/GenBank/DDBJ databases">
        <title>Plant Genome Project.</title>
        <authorList>
            <person name="Zhang R.-G."/>
        </authorList>
    </citation>
    <scope>NUCLEOTIDE SEQUENCE [LARGE SCALE GENOMIC DNA]</scope>
    <source>
        <tissue evidence="2">Rhizome</tissue>
    </source>
</reference>
<evidence type="ECO:0000313" key="3">
    <source>
        <dbReference type="Proteomes" id="UP000734854"/>
    </source>
</evidence>
<name>A0A8J5I0I5_ZINOF</name>
<dbReference type="AlphaFoldDB" id="A0A8J5I0I5"/>
<evidence type="ECO:0000313" key="2">
    <source>
        <dbReference type="EMBL" id="KAG6530607.1"/>
    </source>
</evidence>
<sequence>MLRTTVTQLLGFRLGRRAPVSAAAAEREYHYRVLDDFFGRLGPVSVAAAERYRERVLDDLFGRRAPVSTAADEFFWDGVGSFDKNDPSVGTGIFRHKMIKMTKLQIKVDDATGKIVDACHETVGCRIELESSSVVTEWAKGKNLEEVTSIKTREISKYLFPPLAKLHPLLLQLATIKSPEDLDSLKDAEKVIRDPVIAIKIAVEDYKTKKANRC</sequence>
<feature type="domain" description="NIF system FeS cluster assembly NifU N-terminal" evidence="1">
    <location>
        <begin position="79"/>
        <end position="171"/>
    </location>
</feature>
<dbReference type="EMBL" id="JACMSC010000003">
    <property type="protein sequence ID" value="KAG6530607.1"/>
    <property type="molecule type" value="Genomic_DNA"/>
</dbReference>
<dbReference type="PANTHER" id="PTHR10093">
    <property type="entry name" value="IRON-SULFUR CLUSTER ASSEMBLY ENZYME NIFU HOMOLOG"/>
    <property type="match status" value="1"/>
</dbReference>
<accession>A0A8J5I0I5</accession>
<protein>
    <recommendedName>
        <fullName evidence="1">NIF system FeS cluster assembly NifU N-terminal domain-containing protein</fullName>
    </recommendedName>
</protein>
<dbReference type="Pfam" id="PF01592">
    <property type="entry name" value="NifU_N"/>
    <property type="match status" value="1"/>
</dbReference>
<dbReference type="InterPro" id="IPR002871">
    <property type="entry name" value="NIF_FeS_clus_asmbl_NifU_N"/>
</dbReference>
<dbReference type="GO" id="GO:0016226">
    <property type="term" value="P:iron-sulfur cluster assembly"/>
    <property type="evidence" value="ECO:0007669"/>
    <property type="project" value="InterPro"/>
</dbReference>
<dbReference type="GO" id="GO:0051536">
    <property type="term" value="F:iron-sulfur cluster binding"/>
    <property type="evidence" value="ECO:0007669"/>
    <property type="project" value="InterPro"/>
</dbReference>
<keyword evidence="3" id="KW-1185">Reference proteome</keyword>
<gene>
    <name evidence="2" type="ORF">ZIOFF_012848</name>
</gene>
<dbReference type="Proteomes" id="UP000734854">
    <property type="component" value="Unassembled WGS sequence"/>
</dbReference>
<evidence type="ECO:0000259" key="1">
    <source>
        <dbReference type="Pfam" id="PF01592"/>
    </source>
</evidence>
<organism evidence="2 3">
    <name type="scientific">Zingiber officinale</name>
    <name type="common">Ginger</name>
    <name type="synonym">Amomum zingiber</name>
    <dbReference type="NCBI Taxonomy" id="94328"/>
    <lineage>
        <taxon>Eukaryota</taxon>
        <taxon>Viridiplantae</taxon>
        <taxon>Streptophyta</taxon>
        <taxon>Embryophyta</taxon>
        <taxon>Tracheophyta</taxon>
        <taxon>Spermatophyta</taxon>
        <taxon>Magnoliopsida</taxon>
        <taxon>Liliopsida</taxon>
        <taxon>Zingiberales</taxon>
        <taxon>Zingiberaceae</taxon>
        <taxon>Zingiber</taxon>
    </lineage>
</organism>
<dbReference type="OrthoDB" id="1925777at2759"/>
<comment type="caution">
    <text evidence="2">The sequence shown here is derived from an EMBL/GenBank/DDBJ whole genome shotgun (WGS) entry which is preliminary data.</text>
</comment>
<proteinExistence type="predicted"/>